<accession>A0A0E1W1T5</accession>
<name>A0A0E1W1T5_BURPE</name>
<proteinExistence type="predicted"/>
<protein>
    <submittedName>
        <fullName evidence="1">Uncharacterized protein</fullName>
    </submittedName>
</protein>
<sequence>MENEETFEAQSARSKALLDSFQQRFLFVRFRRCTYRFR</sequence>
<dbReference type="EMBL" id="CM000832">
    <property type="protein sequence ID" value="EET06271.1"/>
    <property type="molecule type" value="Genomic_DNA"/>
</dbReference>
<dbReference type="Proteomes" id="UP000001812">
    <property type="component" value="Chromosome I"/>
</dbReference>
<gene>
    <name evidence="1" type="ORF">BURPS1710A_0235</name>
</gene>
<evidence type="ECO:0000313" key="1">
    <source>
        <dbReference type="EMBL" id="EET06271.1"/>
    </source>
</evidence>
<reference evidence="1" key="1">
    <citation type="submission" date="2009-05" db="EMBL/GenBank/DDBJ databases">
        <authorList>
            <person name="Harkins D.M."/>
            <person name="DeShazer D."/>
            <person name="Woods D.E."/>
            <person name="Brinkac L.M."/>
            <person name="Brown K.A."/>
            <person name="Hung G.C."/>
            <person name="Tuanyok A."/>
            <person name="Zhang B."/>
            <person name="Nierman W.C."/>
        </authorList>
    </citation>
    <scope>NUCLEOTIDE SEQUENCE [LARGE SCALE GENOMIC DNA]</scope>
    <source>
        <strain evidence="1">1710a</strain>
    </source>
</reference>
<dbReference type="AlphaFoldDB" id="A0A0E1W1T5"/>
<organism evidence="1">
    <name type="scientific">Burkholderia pseudomallei 1710a</name>
    <dbReference type="NCBI Taxonomy" id="320371"/>
    <lineage>
        <taxon>Bacteria</taxon>
        <taxon>Pseudomonadati</taxon>
        <taxon>Pseudomonadota</taxon>
        <taxon>Betaproteobacteria</taxon>
        <taxon>Burkholderiales</taxon>
        <taxon>Burkholderiaceae</taxon>
        <taxon>Burkholderia</taxon>
        <taxon>pseudomallei group</taxon>
    </lineage>
</organism>
<dbReference type="HOGENOM" id="CLU_3325695_0_0_4"/>